<organism evidence="4 5">
    <name type="scientific">Falsibacillus pallidus</name>
    <dbReference type="NCBI Taxonomy" id="493781"/>
    <lineage>
        <taxon>Bacteria</taxon>
        <taxon>Bacillati</taxon>
        <taxon>Bacillota</taxon>
        <taxon>Bacilli</taxon>
        <taxon>Bacillales</taxon>
        <taxon>Bacillaceae</taxon>
        <taxon>Falsibacillus</taxon>
    </lineage>
</organism>
<dbReference type="SUPFAM" id="SSF46955">
    <property type="entry name" value="Putative DNA-binding domain"/>
    <property type="match status" value="1"/>
</dbReference>
<dbReference type="InterPro" id="IPR000551">
    <property type="entry name" value="MerR-type_HTH_dom"/>
</dbReference>
<keyword evidence="5" id="KW-1185">Reference proteome</keyword>
<dbReference type="InterPro" id="IPR047057">
    <property type="entry name" value="MerR_fam"/>
</dbReference>
<accession>A0A370G5M1</accession>
<gene>
    <name evidence="4" type="ORF">DFR59_11753</name>
</gene>
<protein>
    <submittedName>
        <fullName evidence="4">MerR family transcriptional regulator</fullName>
    </submittedName>
</protein>
<evidence type="ECO:0000313" key="5">
    <source>
        <dbReference type="Proteomes" id="UP000255326"/>
    </source>
</evidence>
<dbReference type="Gene3D" id="1.10.1660.10">
    <property type="match status" value="1"/>
</dbReference>
<evidence type="ECO:0000256" key="2">
    <source>
        <dbReference type="SAM" id="Coils"/>
    </source>
</evidence>
<feature type="coiled-coil region" evidence="2">
    <location>
        <begin position="93"/>
        <end position="120"/>
    </location>
</feature>
<keyword evidence="2" id="KW-0175">Coiled coil</keyword>
<dbReference type="PANTHER" id="PTHR30204:SF83">
    <property type="entry name" value="TRANSCRIPTIONAL REGULATOR, MERR FAMILY"/>
    <property type="match status" value="1"/>
</dbReference>
<dbReference type="PROSITE" id="PS50937">
    <property type="entry name" value="HTH_MERR_2"/>
    <property type="match status" value="1"/>
</dbReference>
<dbReference type="AlphaFoldDB" id="A0A370G5M1"/>
<sequence length="137" mass="15477">MYSISEAAGLTGINAYTLRYYEKIGLLPSPDRQNGGKRSYTEGDLKLVSFIKSLKDTGMSLEDIQEFIKGGCILDQIKTSEKIQLYPSLNKRIAILTKHIKELDRKKAELEQIILTANEKLGIYQELLANEHEGEEV</sequence>
<evidence type="ECO:0000259" key="3">
    <source>
        <dbReference type="PROSITE" id="PS50937"/>
    </source>
</evidence>
<name>A0A370G5M1_9BACI</name>
<dbReference type="InterPro" id="IPR009061">
    <property type="entry name" value="DNA-bd_dom_put_sf"/>
</dbReference>
<dbReference type="GO" id="GO:0003700">
    <property type="term" value="F:DNA-binding transcription factor activity"/>
    <property type="evidence" value="ECO:0007669"/>
    <property type="project" value="InterPro"/>
</dbReference>
<dbReference type="PRINTS" id="PR00040">
    <property type="entry name" value="HTHMERR"/>
</dbReference>
<keyword evidence="1" id="KW-0238">DNA-binding</keyword>
<dbReference type="PROSITE" id="PS00552">
    <property type="entry name" value="HTH_MERR_1"/>
    <property type="match status" value="1"/>
</dbReference>
<feature type="domain" description="HTH merR-type" evidence="3">
    <location>
        <begin position="1"/>
        <end position="70"/>
    </location>
</feature>
<dbReference type="OrthoDB" id="9811174at2"/>
<dbReference type="GO" id="GO:0003677">
    <property type="term" value="F:DNA binding"/>
    <property type="evidence" value="ECO:0007669"/>
    <property type="project" value="UniProtKB-KW"/>
</dbReference>
<dbReference type="EMBL" id="QQAY01000017">
    <property type="protein sequence ID" value="RDI38510.1"/>
    <property type="molecule type" value="Genomic_DNA"/>
</dbReference>
<reference evidence="4 5" key="1">
    <citation type="submission" date="2018-07" db="EMBL/GenBank/DDBJ databases">
        <title>Genomic Encyclopedia of Type Strains, Phase IV (KMG-IV): sequencing the most valuable type-strain genomes for metagenomic binning, comparative biology and taxonomic classification.</title>
        <authorList>
            <person name="Goeker M."/>
        </authorList>
    </citation>
    <scope>NUCLEOTIDE SEQUENCE [LARGE SCALE GENOMIC DNA]</scope>
    <source>
        <strain evidence="4 5">DSM 25281</strain>
    </source>
</reference>
<evidence type="ECO:0000313" key="4">
    <source>
        <dbReference type="EMBL" id="RDI38510.1"/>
    </source>
</evidence>
<evidence type="ECO:0000256" key="1">
    <source>
        <dbReference type="ARBA" id="ARBA00023125"/>
    </source>
</evidence>
<dbReference type="SMART" id="SM00422">
    <property type="entry name" value="HTH_MERR"/>
    <property type="match status" value="1"/>
</dbReference>
<dbReference type="PANTHER" id="PTHR30204">
    <property type="entry name" value="REDOX-CYCLING DRUG-SENSING TRANSCRIPTIONAL ACTIVATOR SOXR"/>
    <property type="match status" value="1"/>
</dbReference>
<proteinExistence type="predicted"/>
<dbReference type="CDD" id="cd01109">
    <property type="entry name" value="HTH_YyaN"/>
    <property type="match status" value="1"/>
</dbReference>
<dbReference type="Proteomes" id="UP000255326">
    <property type="component" value="Unassembled WGS sequence"/>
</dbReference>
<comment type="caution">
    <text evidence="4">The sequence shown here is derived from an EMBL/GenBank/DDBJ whole genome shotgun (WGS) entry which is preliminary data.</text>
</comment>
<dbReference type="Pfam" id="PF13411">
    <property type="entry name" value="MerR_1"/>
    <property type="match status" value="1"/>
</dbReference>